<dbReference type="Gene3D" id="3.30.950.10">
    <property type="entry name" value="Methyltransferase, Cobalt-precorrin-4 Transmethylase, Domain 2"/>
    <property type="match status" value="1"/>
</dbReference>
<dbReference type="InterPro" id="IPR028281">
    <property type="entry name" value="Sirohaem_synthase_central"/>
</dbReference>
<dbReference type="Pfam" id="PF14823">
    <property type="entry name" value="Sirohm_synth_C"/>
    <property type="match status" value="1"/>
</dbReference>
<evidence type="ECO:0000256" key="8">
    <source>
        <dbReference type="ARBA" id="ARBA00023244"/>
    </source>
</evidence>
<evidence type="ECO:0000256" key="4">
    <source>
        <dbReference type="ARBA" id="ARBA00022679"/>
    </source>
</evidence>
<keyword evidence="15" id="KW-1185">Reference proteome</keyword>
<dbReference type="InterPro" id="IPR035996">
    <property type="entry name" value="4pyrrol_Methylase_sf"/>
</dbReference>
<evidence type="ECO:0000259" key="11">
    <source>
        <dbReference type="Pfam" id="PF00590"/>
    </source>
</evidence>
<sequence length="654" mass="69650">MPSSASLLLAHKPQGKTLLLVGDGKLVHTRIHAAREAGMQVHVVWHTRPTSLAQDIPFSPIAASLLFPPTDAEASAKDWGQLLDQMDGDTHALFAVCVTDTLATLADEAPARRRRCDQLAEACRARRIPINVTDVPDLCDFSFPATHRFRGTDDDHMSSLQIAVTTNGHGCRLAGRLRRHIVSSLPASVGLAVERIGTMRELAKAEAAMQDADHEEEPSVATSLGYTDATSKQRERMRWVAQISEYWPLETLAALEPLQMQSLLASHTHEPSLSTDEEAEQRAAKRSRHALAVQPTRAGHVYLLGSGPGHPGLLTVAAREILTSPDTDLILSDKLVPTAVLALIPKTTPLVIAKKFPGNAEGAQSELIVQALEAAQQGKTVVRLKQGDPFVYGRGGEELVACQNAGIDCTVVPGISSALAGPLLFGIPVTQRGAAESMMLCTGVGRGGRQVQLPGYERSRTLVLLMGVARLAAVVETLVAPSNTGRAGTAYPPYTPIAIIERASSPDQRMIASTLEQIVDVMEHRIPDGQRPPAMMVIGWAVLSLAGEQAGAHILDDAAACEADASTDALLTKDQARIATWLGERGYRIQEGLPLGYRRFGSSTGLPLTADDATPAPRSSTGWAAPRYGTDGDATLVGGWTAGEKDAPPTDVVT</sequence>
<feature type="domain" description="Tetrapyrrole methylase" evidence="11">
    <location>
        <begin position="300"/>
        <end position="518"/>
    </location>
</feature>
<dbReference type="NCBIfam" id="NF004790">
    <property type="entry name" value="PRK06136.1"/>
    <property type="match status" value="1"/>
</dbReference>
<feature type="domain" description="Siroheme biosynthesis protein Met8 C-terminal" evidence="12">
    <location>
        <begin position="188"/>
        <end position="267"/>
    </location>
</feature>
<comment type="caution">
    <text evidence="14">The sequence shown here is derived from an EMBL/GenBank/DDBJ whole genome shotgun (WGS) entry which is preliminary data.</text>
</comment>
<dbReference type="PANTHER" id="PTHR45790">
    <property type="entry name" value="SIROHEME SYNTHASE-RELATED"/>
    <property type="match status" value="1"/>
</dbReference>
<reference evidence="14 15" key="1">
    <citation type="submission" date="2015-07" db="EMBL/GenBank/DDBJ databases">
        <title>Draft Genome Sequence of Malassezia furfur CBS1878 and Malassezia pachydermatis CBS1879.</title>
        <authorList>
            <person name="Triana S."/>
            <person name="Ohm R."/>
            <person name="Gonzalez A."/>
            <person name="DeCock H."/>
            <person name="Restrepo S."/>
            <person name="Celis A."/>
        </authorList>
    </citation>
    <scope>NUCLEOTIDE SEQUENCE [LARGE SCALE GENOMIC DNA]</scope>
    <source>
        <strain evidence="14 15">CBS 1879</strain>
    </source>
</reference>
<organism evidence="14 15">
    <name type="scientific">Malassezia pachydermatis</name>
    <dbReference type="NCBI Taxonomy" id="77020"/>
    <lineage>
        <taxon>Eukaryota</taxon>
        <taxon>Fungi</taxon>
        <taxon>Dikarya</taxon>
        <taxon>Basidiomycota</taxon>
        <taxon>Ustilaginomycotina</taxon>
        <taxon>Malasseziomycetes</taxon>
        <taxon>Malasseziales</taxon>
        <taxon>Malasseziaceae</taxon>
        <taxon>Malassezia</taxon>
    </lineage>
</organism>
<gene>
    <name evidence="14" type="ORF">Malapachy_2755</name>
</gene>
<dbReference type="VEuPathDB" id="FungiDB:Malapachy_2755"/>
<dbReference type="Pfam" id="PF14824">
    <property type="entry name" value="Sirohm_synth_M"/>
    <property type="match status" value="1"/>
</dbReference>
<dbReference type="Gene3D" id="3.40.50.720">
    <property type="entry name" value="NAD(P)-binding Rossmann-like Domain"/>
    <property type="match status" value="2"/>
</dbReference>
<feature type="domain" description="Siroheme synthase central" evidence="13">
    <location>
        <begin position="159"/>
        <end position="183"/>
    </location>
</feature>
<comment type="similarity">
    <text evidence="9">In the N-terminal section; belongs to the precorrin methyltransferase family.</text>
</comment>
<dbReference type="GeneID" id="28729118"/>
<accession>A0A0M8MIX5</accession>
<dbReference type="Gene3D" id="3.40.1010.10">
    <property type="entry name" value="Cobalt-precorrin-4 Transmethylase, Domain 1"/>
    <property type="match status" value="1"/>
</dbReference>
<evidence type="ECO:0000259" key="12">
    <source>
        <dbReference type="Pfam" id="PF14823"/>
    </source>
</evidence>
<dbReference type="EMBL" id="LGAV01000013">
    <property type="protein sequence ID" value="KOS12448.1"/>
    <property type="molecule type" value="Genomic_DNA"/>
</dbReference>
<dbReference type="InterPro" id="IPR050161">
    <property type="entry name" value="Siro_Cobalamin_biosynth"/>
</dbReference>
<dbReference type="Pfam" id="PF13241">
    <property type="entry name" value="NAD_binding_7"/>
    <property type="match status" value="1"/>
</dbReference>
<keyword evidence="7" id="KW-0520">NAD</keyword>
<dbReference type="AlphaFoldDB" id="A0A0M8MIX5"/>
<evidence type="ECO:0000256" key="9">
    <source>
        <dbReference type="ARBA" id="ARBA00035662"/>
    </source>
</evidence>
<dbReference type="SUPFAM" id="SSF53790">
    <property type="entry name" value="Tetrapyrrole methylase"/>
    <property type="match status" value="1"/>
</dbReference>
<dbReference type="Pfam" id="PF00590">
    <property type="entry name" value="TP_methylase"/>
    <property type="match status" value="1"/>
</dbReference>
<dbReference type="GO" id="GO:0032259">
    <property type="term" value="P:methylation"/>
    <property type="evidence" value="ECO:0007669"/>
    <property type="project" value="UniProtKB-KW"/>
</dbReference>
<dbReference type="InterPro" id="IPR000878">
    <property type="entry name" value="4pyrrol_Mease"/>
</dbReference>
<keyword evidence="2" id="KW-0488">Methylation</keyword>
<evidence type="ECO:0000256" key="7">
    <source>
        <dbReference type="ARBA" id="ARBA00023027"/>
    </source>
</evidence>
<feature type="region of interest" description="Disordered" evidence="10">
    <location>
        <begin position="266"/>
        <end position="290"/>
    </location>
</feature>
<dbReference type="InterPro" id="IPR006366">
    <property type="entry name" value="CobA/CysG_C"/>
</dbReference>
<evidence type="ECO:0000256" key="1">
    <source>
        <dbReference type="ARBA" id="ARBA00012400"/>
    </source>
</evidence>
<evidence type="ECO:0000259" key="13">
    <source>
        <dbReference type="Pfam" id="PF14824"/>
    </source>
</evidence>
<dbReference type="STRING" id="77020.A0A0M8MIX5"/>
<evidence type="ECO:0000256" key="10">
    <source>
        <dbReference type="SAM" id="MobiDB-lite"/>
    </source>
</evidence>
<feature type="region of interest" description="Disordered" evidence="10">
    <location>
        <begin position="607"/>
        <end position="654"/>
    </location>
</feature>
<keyword evidence="4 14" id="KW-0808">Transferase</keyword>
<dbReference type="RefSeq" id="XP_017990080.1">
    <property type="nucleotide sequence ID" value="XM_018137243.1"/>
</dbReference>
<evidence type="ECO:0000256" key="6">
    <source>
        <dbReference type="ARBA" id="ARBA00023002"/>
    </source>
</evidence>
<evidence type="ECO:0000256" key="5">
    <source>
        <dbReference type="ARBA" id="ARBA00022691"/>
    </source>
</evidence>
<keyword evidence="6" id="KW-0560">Oxidoreductase</keyword>
<dbReference type="InterPro" id="IPR028162">
    <property type="entry name" value="Met8_C"/>
</dbReference>
<dbReference type="GO" id="GO:0004851">
    <property type="term" value="F:uroporphyrin-III C-methyltransferase activity"/>
    <property type="evidence" value="ECO:0007669"/>
    <property type="project" value="TreeGrafter"/>
</dbReference>
<dbReference type="CDD" id="cd11642">
    <property type="entry name" value="SUMT"/>
    <property type="match status" value="1"/>
</dbReference>
<proteinExistence type="inferred from homology"/>
<evidence type="ECO:0000256" key="3">
    <source>
        <dbReference type="ARBA" id="ARBA00022603"/>
    </source>
</evidence>
<dbReference type="GO" id="GO:0043115">
    <property type="term" value="F:precorrin-2 dehydrogenase activity"/>
    <property type="evidence" value="ECO:0007669"/>
    <property type="project" value="UniProtKB-EC"/>
</dbReference>
<keyword evidence="5" id="KW-0949">S-adenosyl-L-methionine</keyword>
<name>A0A0M8MIX5_9BASI</name>
<dbReference type="PANTHER" id="PTHR45790:SF6">
    <property type="entry name" value="UROPORPHYRINOGEN-III C-METHYLTRANSFERASE"/>
    <property type="match status" value="1"/>
</dbReference>
<dbReference type="Proteomes" id="UP000037751">
    <property type="component" value="Unassembled WGS sequence"/>
</dbReference>
<evidence type="ECO:0000313" key="15">
    <source>
        <dbReference type="Proteomes" id="UP000037751"/>
    </source>
</evidence>
<keyword evidence="8" id="KW-0627">Porphyrin biosynthesis</keyword>
<protein>
    <recommendedName>
        <fullName evidence="1">precorrin-2 dehydrogenase</fullName>
        <ecNumber evidence="1">1.3.1.76</ecNumber>
    </recommendedName>
</protein>
<dbReference type="GO" id="GO:0019354">
    <property type="term" value="P:siroheme biosynthetic process"/>
    <property type="evidence" value="ECO:0007669"/>
    <property type="project" value="InterPro"/>
</dbReference>
<keyword evidence="3 14" id="KW-0489">Methyltransferase</keyword>
<dbReference type="SUPFAM" id="SSF75615">
    <property type="entry name" value="Siroheme synthase middle domains-like"/>
    <property type="match status" value="1"/>
</dbReference>
<dbReference type="OrthoDB" id="508204at2759"/>
<dbReference type="InterPro" id="IPR014776">
    <property type="entry name" value="4pyrrole_Mease_sub2"/>
</dbReference>
<dbReference type="FunFam" id="3.40.1010.10:FF:000006">
    <property type="entry name" value="Siroheme synthase, putative"/>
    <property type="match status" value="1"/>
</dbReference>
<evidence type="ECO:0000313" key="14">
    <source>
        <dbReference type="EMBL" id="KOS12448.1"/>
    </source>
</evidence>
<evidence type="ECO:0000256" key="2">
    <source>
        <dbReference type="ARBA" id="ARBA00022481"/>
    </source>
</evidence>
<dbReference type="NCBIfam" id="TIGR01469">
    <property type="entry name" value="cobA_cysG_Cterm"/>
    <property type="match status" value="1"/>
</dbReference>
<dbReference type="InterPro" id="IPR014777">
    <property type="entry name" value="4pyrrole_Mease_sub1"/>
</dbReference>
<dbReference type="EC" id="1.3.1.76" evidence="1"/>